<keyword evidence="3" id="KW-1185">Reference proteome</keyword>
<accession>S0FIC7</accession>
<comment type="caution">
    <text evidence="2">The sequence shown here is derived from an EMBL/GenBank/DDBJ whole genome shotgun (WGS) entry which is preliminary data.</text>
</comment>
<reference evidence="2 3" key="1">
    <citation type="journal article" date="2013" name="Genome Announc.">
        <title>Draft Genome Sequence of the Cellulolytic, Mesophilic, Anaerobic Bacterium Clostridium termitidis Strain CT1112 (DSM 5398).</title>
        <authorList>
            <person name="Lal S."/>
            <person name="Ramachandran U."/>
            <person name="Zhang X."/>
            <person name="Munir R."/>
            <person name="Sparling R."/>
            <person name="Levin D.B."/>
        </authorList>
    </citation>
    <scope>NUCLEOTIDE SEQUENCE [LARGE SCALE GENOMIC DNA]</scope>
    <source>
        <strain evidence="2 3">CT1112</strain>
    </source>
</reference>
<evidence type="ECO:0000313" key="3">
    <source>
        <dbReference type="Proteomes" id="UP000014155"/>
    </source>
</evidence>
<proteinExistence type="predicted"/>
<dbReference type="AlphaFoldDB" id="S0FIC7"/>
<dbReference type="EMBL" id="AORV01000038">
    <property type="protein sequence ID" value="EMS71377.1"/>
    <property type="molecule type" value="Genomic_DNA"/>
</dbReference>
<evidence type="ECO:0000256" key="1">
    <source>
        <dbReference type="SAM" id="MobiDB-lite"/>
    </source>
</evidence>
<evidence type="ECO:0000313" key="2">
    <source>
        <dbReference type="EMBL" id="EMS71377.1"/>
    </source>
</evidence>
<gene>
    <name evidence="2" type="ORF">CTER_2755</name>
</gene>
<protein>
    <submittedName>
        <fullName evidence="2">Uncharacterized protein</fullName>
    </submittedName>
</protein>
<organism evidence="2 3">
    <name type="scientific">Ruminiclostridium cellobioparum subsp. termitidis CT1112</name>
    <dbReference type="NCBI Taxonomy" id="1195236"/>
    <lineage>
        <taxon>Bacteria</taxon>
        <taxon>Bacillati</taxon>
        <taxon>Bacillota</taxon>
        <taxon>Clostridia</taxon>
        <taxon>Eubacteriales</taxon>
        <taxon>Oscillospiraceae</taxon>
        <taxon>Ruminiclostridium</taxon>
    </lineage>
</organism>
<feature type="region of interest" description="Disordered" evidence="1">
    <location>
        <begin position="1"/>
        <end position="34"/>
    </location>
</feature>
<dbReference type="Proteomes" id="UP000014155">
    <property type="component" value="Unassembled WGS sequence"/>
</dbReference>
<sequence length="34" mass="3577">MGDKGSAKKAPKMSKKEARAAKIAARSSKNTEEA</sequence>
<name>S0FIC7_RUMCE</name>